<dbReference type="EMBL" id="CAJMWY010002518">
    <property type="protein sequence ID" value="CAE6490459.1"/>
    <property type="molecule type" value="Genomic_DNA"/>
</dbReference>
<dbReference type="Proteomes" id="UP000663861">
    <property type="component" value="Unassembled WGS sequence"/>
</dbReference>
<evidence type="ECO:0000313" key="2">
    <source>
        <dbReference type="EMBL" id="CAE6490459.1"/>
    </source>
</evidence>
<dbReference type="Proteomes" id="UP000663888">
    <property type="component" value="Unassembled WGS sequence"/>
</dbReference>
<protein>
    <submittedName>
        <fullName evidence="2">Uncharacterized protein</fullName>
    </submittedName>
</protein>
<reference evidence="2" key="1">
    <citation type="submission" date="2021-01" db="EMBL/GenBank/DDBJ databases">
        <authorList>
            <person name="Kaushik A."/>
        </authorList>
    </citation>
    <scope>NUCLEOTIDE SEQUENCE</scope>
    <source>
        <strain evidence="1">AG4-R118</strain>
        <strain evidence="2">AG4-RS23</strain>
    </source>
</reference>
<name>A0A8H3CPE5_9AGAM</name>
<evidence type="ECO:0000313" key="3">
    <source>
        <dbReference type="Proteomes" id="UP000663861"/>
    </source>
</evidence>
<sequence length="78" mass="8925">MLPHLPSRRIMAIIRGTINNTSHKLNRRWYTFNNNLNVKTTMAVVECAAPAVLEPQQHFAAAHASCAKHLQPRQRIRI</sequence>
<dbReference type="EMBL" id="CAJMWX010000114">
    <property type="protein sequence ID" value="CAE6402686.1"/>
    <property type="molecule type" value="Genomic_DNA"/>
</dbReference>
<gene>
    <name evidence="2" type="ORF">RDB_LOCUS110789</name>
    <name evidence="1" type="ORF">RDB_LOCUS4793</name>
</gene>
<dbReference type="AlphaFoldDB" id="A0A8H3CPE5"/>
<comment type="caution">
    <text evidence="2">The sequence shown here is derived from an EMBL/GenBank/DDBJ whole genome shotgun (WGS) entry which is preliminary data.</text>
</comment>
<proteinExistence type="predicted"/>
<accession>A0A8H3CPE5</accession>
<evidence type="ECO:0000313" key="1">
    <source>
        <dbReference type="EMBL" id="CAE6402686.1"/>
    </source>
</evidence>
<organism evidence="2 3">
    <name type="scientific">Rhizoctonia solani</name>
    <dbReference type="NCBI Taxonomy" id="456999"/>
    <lineage>
        <taxon>Eukaryota</taxon>
        <taxon>Fungi</taxon>
        <taxon>Dikarya</taxon>
        <taxon>Basidiomycota</taxon>
        <taxon>Agaricomycotina</taxon>
        <taxon>Agaricomycetes</taxon>
        <taxon>Cantharellales</taxon>
        <taxon>Ceratobasidiaceae</taxon>
        <taxon>Rhizoctonia</taxon>
    </lineage>
</organism>